<name>A0A0D0DHL5_9AGAM</name>
<organism evidence="1 2">
    <name type="scientific">Paxillus rubicundulus Ve08.2h10</name>
    <dbReference type="NCBI Taxonomy" id="930991"/>
    <lineage>
        <taxon>Eukaryota</taxon>
        <taxon>Fungi</taxon>
        <taxon>Dikarya</taxon>
        <taxon>Basidiomycota</taxon>
        <taxon>Agaricomycotina</taxon>
        <taxon>Agaricomycetes</taxon>
        <taxon>Agaricomycetidae</taxon>
        <taxon>Boletales</taxon>
        <taxon>Paxilineae</taxon>
        <taxon>Paxillaceae</taxon>
        <taxon>Paxillus</taxon>
    </lineage>
</organism>
<dbReference type="HOGENOM" id="CLU_2427700_0_0_1"/>
<proteinExistence type="predicted"/>
<reference evidence="1 2" key="1">
    <citation type="submission" date="2014-04" db="EMBL/GenBank/DDBJ databases">
        <authorList>
            <consortium name="DOE Joint Genome Institute"/>
            <person name="Kuo A."/>
            <person name="Kohler A."/>
            <person name="Jargeat P."/>
            <person name="Nagy L.G."/>
            <person name="Floudas D."/>
            <person name="Copeland A."/>
            <person name="Barry K.W."/>
            <person name="Cichocki N."/>
            <person name="Veneault-Fourrey C."/>
            <person name="LaButti K."/>
            <person name="Lindquist E.A."/>
            <person name="Lipzen A."/>
            <person name="Lundell T."/>
            <person name="Morin E."/>
            <person name="Murat C."/>
            <person name="Sun H."/>
            <person name="Tunlid A."/>
            <person name="Henrissat B."/>
            <person name="Grigoriev I.V."/>
            <person name="Hibbett D.S."/>
            <person name="Martin F."/>
            <person name="Nordberg H.P."/>
            <person name="Cantor M.N."/>
            <person name="Hua S.X."/>
        </authorList>
    </citation>
    <scope>NUCLEOTIDE SEQUENCE [LARGE SCALE GENOMIC DNA]</scope>
    <source>
        <strain evidence="1 2">Ve08.2h10</strain>
    </source>
</reference>
<reference evidence="2" key="2">
    <citation type="submission" date="2015-01" db="EMBL/GenBank/DDBJ databases">
        <title>Evolutionary Origins and Diversification of the Mycorrhizal Mutualists.</title>
        <authorList>
            <consortium name="DOE Joint Genome Institute"/>
            <consortium name="Mycorrhizal Genomics Consortium"/>
            <person name="Kohler A."/>
            <person name="Kuo A."/>
            <person name="Nagy L.G."/>
            <person name="Floudas D."/>
            <person name="Copeland A."/>
            <person name="Barry K.W."/>
            <person name="Cichocki N."/>
            <person name="Veneault-Fourrey C."/>
            <person name="LaButti K."/>
            <person name="Lindquist E.A."/>
            <person name="Lipzen A."/>
            <person name="Lundell T."/>
            <person name="Morin E."/>
            <person name="Murat C."/>
            <person name="Riley R."/>
            <person name="Ohm R."/>
            <person name="Sun H."/>
            <person name="Tunlid A."/>
            <person name="Henrissat B."/>
            <person name="Grigoriev I.V."/>
            <person name="Hibbett D.S."/>
            <person name="Martin F."/>
        </authorList>
    </citation>
    <scope>NUCLEOTIDE SEQUENCE [LARGE SCALE GENOMIC DNA]</scope>
    <source>
        <strain evidence="2">Ve08.2h10</strain>
    </source>
</reference>
<protein>
    <submittedName>
        <fullName evidence="1">Uncharacterized protein</fullName>
    </submittedName>
</protein>
<dbReference type="AlphaFoldDB" id="A0A0D0DHL5"/>
<evidence type="ECO:0000313" key="1">
    <source>
        <dbReference type="EMBL" id="KIK77535.1"/>
    </source>
</evidence>
<dbReference type="Proteomes" id="UP000054538">
    <property type="component" value="Unassembled WGS sequence"/>
</dbReference>
<keyword evidence="2" id="KW-1185">Reference proteome</keyword>
<evidence type="ECO:0000313" key="2">
    <source>
        <dbReference type="Proteomes" id="UP000054538"/>
    </source>
</evidence>
<dbReference type="OrthoDB" id="10615941at2759"/>
<gene>
    <name evidence="1" type="ORF">PAXRUDRAFT_17433</name>
</gene>
<dbReference type="InParanoid" id="A0A0D0DHL5"/>
<accession>A0A0D0DHL5</accession>
<dbReference type="EMBL" id="KN826942">
    <property type="protein sequence ID" value="KIK77535.1"/>
    <property type="molecule type" value="Genomic_DNA"/>
</dbReference>
<sequence>MQDEIEAIQGDVTLSAGKRMSSPMAIESEPGQHELPISQLWEEFQMECTMVLNDYFVEMQEELGVETDEHNGDIKEVMDSDVVLADHGIDI</sequence>